<feature type="transmembrane region" description="Helical" evidence="2">
    <location>
        <begin position="237"/>
        <end position="258"/>
    </location>
</feature>
<dbReference type="RefSeq" id="WP_068740738.1">
    <property type="nucleotide sequence ID" value="NZ_FNSA01000003.1"/>
</dbReference>
<protein>
    <submittedName>
        <fullName evidence="4">CAAX protease self-immunity</fullName>
    </submittedName>
</protein>
<accession>A0A1H4MCE9</accession>
<feature type="transmembrane region" description="Helical" evidence="2">
    <location>
        <begin position="131"/>
        <end position="155"/>
    </location>
</feature>
<feature type="compositionally biased region" description="Polar residues" evidence="1">
    <location>
        <begin position="10"/>
        <end position="27"/>
    </location>
</feature>
<dbReference type="OrthoDB" id="3693644at2"/>
<dbReference type="Pfam" id="PF02517">
    <property type="entry name" value="Rce1-like"/>
    <property type="match status" value="1"/>
</dbReference>
<dbReference type="STRING" id="57704.SAMN04489793_0819"/>
<name>A0A1H4MCE9_TSUTY</name>
<reference evidence="5" key="1">
    <citation type="submission" date="2016-10" db="EMBL/GenBank/DDBJ databases">
        <authorList>
            <person name="Varghese N."/>
            <person name="Submissions S."/>
        </authorList>
    </citation>
    <scope>NUCLEOTIDE SEQUENCE [LARGE SCALE GENOMIC DNA]</scope>
    <source>
        <strain evidence="5">DSM 44234</strain>
    </source>
</reference>
<feature type="transmembrane region" description="Helical" evidence="2">
    <location>
        <begin position="303"/>
        <end position="322"/>
    </location>
</feature>
<feature type="region of interest" description="Disordered" evidence="1">
    <location>
        <begin position="1"/>
        <end position="38"/>
    </location>
</feature>
<feature type="transmembrane region" description="Helical" evidence="2">
    <location>
        <begin position="167"/>
        <end position="190"/>
    </location>
</feature>
<keyword evidence="5" id="KW-1185">Reference proteome</keyword>
<feature type="transmembrane region" description="Helical" evidence="2">
    <location>
        <begin position="88"/>
        <end position="111"/>
    </location>
</feature>
<evidence type="ECO:0000259" key="3">
    <source>
        <dbReference type="Pfam" id="PF02517"/>
    </source>
</evidence>
<keyword evidence="4" id="KW-0378">Hydrolase</keyword>
<dbReference type="PANTHER" id="PTHR35797:SF1">
    <property type="entry name" value="PROTEASE"/>
    <property type="match status" value="1"/>
</dbReference>
<evidence type="ECO:0000256" key="1">
    <source>
        <dbReference type="SAM" id="MobiDB-lite"/>
    </source>
</evidence>
<sequence length="340" mass="35879">MVPHEDDVTEVTTDGPSNAGRSVTTARDSTRRAPSRRHVRRVDVPVPCRVPVRELVVFLAVTFAGVSAVGVAWGMLGDIHDAGDQLRFGGVAMFTPAVGMLAAAASSGQLRSPRDFLELTGLVPHRPLRRLAGHLLLGIAIPLGIVATALALAVALGRFQLHQPFPVAGLMSAMAIGLVSLVPATVLVLGEELGWGYLLPRLLPLGLWPGMLAAGLLWGLFHAPLTMQGYGYPGLDGLRATVMFTTAHVLLGIVMAWIRLSSNSIWPAVALHGSSNMIANQIPAAVGITDPTPGFTVLVPTSWLTWLAMLALIAAIAAVGGFRRLSLIPFHPCSDPPRSL</sequence>
<evidence type="ECO:0000256" key="2">
    <source>
        <dbReference type="SAM" id="Phobius"/>
    </source>
</evidence>
<feature type="transmembrane region" description="Helical" evidence="2">
    <location>
        <begin position="55"/>
        <end position="76"/>
    </location>
</feature>
<dbReference type="GO" id="GO:0004175">
    <property type="term" value="F:endopeptidase activity"/>
    <property type="evidence" value="ECO:0007669"/>
    <property type="project" value="UniProtKB-ARBA"/>
</dbReference>
<keyword evidence="2" id="KW-1133">Transmembrane helix</keyword>
<keyword evidence="4" id="KW-0645">Protease</keyword>
<dbReference type="InterPro" id="IPR003675">
    <property type="entry name" value="Rce1/LyrA-like_dom"/>
</dbReference>
<gene>
    <name evidence="4" type="ORF">SAMN04489793_0819</name>
</gene>
<proteinExistence type="predicted"/>
<dbReference type="GO" id="GO:0080120">
    <property type="term" value="P:CAAX-box protein maturation"/>
    <property type="evidence" value="ECO:0007669"/>
    <property type="project" value="UniProtKB-ARBA"/>
</dbReference>
<dbReference type="EMBL" id="FNSA01000003">
    <property type="protein sequence ID" value="SEB80388.1"/>
    <property type="molecule type" value="Genomic_DNA"/>
</dbReference>
<feature type="domain" description="CAAX prenyl protease 2/Lysostaphin resistance protein A-like" evidence="3">
    <location>
        <begin position="179"/>
        <end position="277"/>
    </location>
</feature>
<dbReference type="Proteomes" id="UP000182241">
    <property type="component" value="Unassembled WGS sequence"/>
</dbReference>
<evidence type="ECO:0000313" key="5">
    <source>
        <dbReference type="Proteomes" id="UP000182241"/>
    </source>
</evidence>
<keyword evidence="2" id="KW-0472">Membrane</keyword>
<dbReference type="PANTHER" id="PTHR35797">
    <property type="entry name" value="PROTEASE-RELATED"/>
    <property type="match status" value="1"/>
</dbReference>
<organism evidence="4 5">
    <name type="scientific">Tsukamurella tyrosinosolvens</name>
    <dbReference type="NCBI Taxonomy" id="57704"/>
    <lineage>
        <taxon>Bacteria</taxon>
        <taxon>Bacillati</taxon>
        <taxon>Actinomycetota</taxon>
        <taxon>Actinomycetes</taxon>
        <taxon>Mycobacteriales</taxon>
        <taxon>Tsukamurellaceae</taxon>
        <taxon>Tsukamurella</taxon>
    </lineage>
</organism>
<dbReference type="InterPro" id="IPR042150">
    <property type="entry name" value="MmRce1-like"/>
</dbReference>
<evidence type="ECO:0000313" key="4">
    <source>
        <dbReference type="EMBL" id="SEB80388.1"/>
    </source>
</evidence>
<keyword evidence="2" id="KW-0812">Transmembrane</keyword>
<feature type="transmembrane region" description="Helical" evidence="2">
    <location>
        <begin position="202"/>
        <end position="225"/>
    </location>
</feature>
<dbReference type="GO" id="GO:0006508">
    <property type="term" value="P:proteolysis"/>
    <property type="evidence" value="ECO:0007669"/>
    <property type="project" value="UniProtKB-KW"/>
</dbReference>
<dbReference type="AlphaFoldDB" id="A0A1H4MCE9"/>